<dbReference type="OrthoDB" id="4273937at2"/>
<dbReference type="InterPro" id="IPR000772">
    <property type="entry name" value="Ricin_B_lectin"/>
</dbReference>
<sequence precursor="true">MRKLTKRATLLASSAVMALPAVVVSGGAAHADQPFPYVSVRIWGSTHCMDNAVQNAETVQMWNCTGVPEQKWQDRPNQATGTFALVNQNTNYCLDALAQGDGPVVMGPCTASNTQQWITLFADNPSPFTNGAYAVIENVASSQCLNTSSVANGTVLRTWPCDITAHYQKWHFDF</sequence>
<dbReference type="HOGENOM" id="CLU_095794_1_0_11"/>
<protein>
    <submittedName>
        <fullName evidence="3">Ricin B lectin</fullName>
    </submittedName>
</protein>
<dbReference type="CDD" id="cd00161">
    <property type="entry name" value="beta-trefoil_Ricin-like"/>
    <property type="match status" value="1"/>
</dbReference>
<feature type="domain" description="Ricin B lectin" evidence="2">
    <location>
        <begin position="35"/>
        <end position="173"/>
    </location>
</feature>
<reference evidence="3 4" key="1">
    <citation type="journal article" date="2009" name="Stand. Genomic Sci.">
        <title>Complete genome sequence of Catenulispora acidiphila type strain (ID 139908).</title>
        <authorList>
            <person name="Copeland A."/>
            <person name="Lapidus A."/>
            <person name="Glavina Del Rio T."/>
            <person name="Nolan M."/>
            <person name="Lucas S."/>
            <person name="Chen F."/>
            <person name="Tice H."/>
            <person name="Cheng J.F."/>
            <person name="Bruce D."/>
            <person name="Goodwin L."/>
            <person name="Pitluck S."/>
            <person name="Mikhailova N."/>
            <person name="Pati A."/>
            <person name="Ivanova N."/>
            <person name="Mavromatis K."/>
            <person name="Chen A."/>
            <person name="Palaniappan K."/>
            <person name="Chain P."/>
            <person name="Land M."/>
            <person name="Hauser L."/>
            <person name="Chang Y.J."/>
            <person name="Jeffries C.D."/>
            <person name="Chertkov O."/>
            <person name="Brettin T."/>
            <person name="Detter J.C."/>
            <person name="Han C."/>
            <person name="Ali Z."/>
            <person name="Tindall B.J."/>
            <person name="Goker M."/>
            <person name="Bristow J."/>
            <person name="Eisen J.A."/>
            <person name="Markowitz V."/>
            <person name="Hugenholtz P."/>
            <person name="Kyrpides N.C."/>
            <person name="Klenk H.P."/>
        </authorList>
    </citation>
    <scope>NUCLEOTIDE SEQUENCE [LARGE SCALE GENOMIC DNA]</scope>
    <source>
        <strain evidence="4">DSM 44928 / JCM 14897 / NBRC 102108 / NRRL B-24433 / ID139908</strain>
    </source>
</reference>
<name>C7Q502_CATAD</name>
<keyword evidence="4" id="KW-1185">Reference proteome</keyword>
<evidence type="ECO:0000259" key="2">
    <source>
        <dbReference type="SMART" id="SM00458"/>
    </source>
</evidence>
<feature type="signal peptide" evidence="1">
    <location>
        <begin position="1"/>
        <end position="31"/>
    </location>
</feature>
<dbReference type="InterPro" id="IPR035992">
    <property type="entry name" value="Ricin_B-like_lectins"/>
</dbReference>
<dbReference type="SMART" id="SM00458">
    <property type="entry name" value="RICIN"/>
    <property type="match status" value="1"/>
</dbReference>
<dbReference type="InParanoid" id="C7Q502"/>
<gene>
    <name evidence="3" type="ordered locus">Caci_5090</name>
</gene>
<feature type="chain" id="PRO_5002982531" evidence="1">
    <location>
        <begin position="32"/>
        <end position="174"/>
    </location>
</feature>
<evidence type="ECO:0000313" key="4">
    <source>
        <dbReference type="Proteomes" id="UP000000851"/>
    </source>
</evidence>
<dbReference type="Gene3D" id="2.80.10.50">
    <property type="match status" value="1"/>
</dbReference>
<dbReference type="STRING" id="479433.Caci_5090"/>
<dbReference type="Proteomes" id="UP000000851">
    <property type="component" value="Chromosome"/>
</dbReference>
<dbReference type="SUPFAM" id="SSF50370">
    <property type="entry name" value="Ricin B-like lectins"/>
    <property type="match status" value="1"/>
</dbReference>
<dbReference type="PROSITE" id="PS50231">
    <property type="entry name" value="RICIN_B_LECTIN"/>
    <property type="match status" value="1"/>
</dbReference>
<keyword evidence="1" id="KW-0732">Signal</keyword>
<proteinExistence type="predicted"/>
<keyword evidence="3" id="KW-0430">Lectin</keyword>
<organism evidence="3 4">
    <name type="scientific">Catenulispora acidiphila (strain DSM 44928 / JCM 14897 / NBRC 102108 / NRRL B-24433 / ID139908)</name>
    <dbReference type="NCBI Taxonomy" id="479433"/>
    <lineage>
        <taxon>Bacteria</taxon>
        <taxon>Bacillati</taxon>
        <taxon>Actinomycetota</taxon>
        <taxon>Actinomycetes</taxon>
        <taxon>Catenulisporales</taxon>
        <taxon>Catenulisporaceae</taxon>
        <taxon>Catenulispora</taxon>
    </lineage>
</organism>
<dbReference type="GO" id="GO:0030246">
    <property type="term" value="F:carbohydrate binding"/>
    <property type="evidence" value="ECO:0007669"/>
    <property type="project" value="UniProtKB-KW"/>
</dbReference>
<dbReference type="EMBL" id="CP001700">
    <property type="protein sequence ID" value="ACU73950.1"/>
    <property type="molecule type" value="Genomic_DNA"/>
</dbReference>
<dbReference type="eggNOG" id="ENOG503404P">
    <property type="taxonomic scope" value="Bacteria"/>
</dbReference>
<evidence type="ECO:0000256" key="1">
    <source>
        <dbReference type="SAM" id="SignalP"/>
    </source>
</evidence>
<evidence type="ECO:0000313" key="3">
    <source>
        <dbReference type="EMBL" id="ACU73950.1"/>
    </source>
</evidence>
<dbReference type="KEGG" id="cai:Caci_5090"/>
<dbReference type="AlphaFoldDB" id="C7Q502"/>
<dbReference type="RefSeq" id="WP_015793679.1">
    <property type="nucleotide sequence ID" value="NC_013131.1"/>
</dbReference>
<dbReference type="Pfam" id="PF00652">
    <property type="entry name" value="Ricin_B_lectin"/>
    <property type="match status" value="1"/>
</dbReference>
<accession>C7Q502</accession>